<feature type="compositionally biased region" description="Basic residues" evidence="5">
    <location>
        <begin position="89"/>
        <end position="102"/>
    </location>
</feature>
<feature type="compositionally biased region" description="Low complexity" evidence="5">
    <location>
        <begin position="112"/>
        <end position="126"/>
    </location>
</feature>
<dbReference type="FunFam" id="3.90.190.10:FF:000082">
    <property type="entry name" value="Serine/threonine/tyrosine-interacting-like protein 1"/>
    <property type="match status" value="1"/>
</dbReference>
<dbReference type="GO" id="GO:0043409">
    <property type="term" value="P:negative regulation of MAPK cascade"/>
    <property type="evidence" value="ECO:0007669"/>
    <property type="project" value="TreeGrafter"/>
</dbReference>
<dbReference type="PROSITE" id="PS50056">
    <property type="entry name" value="TYR_PHOSPHATASE_2"/>
    <property type="match status" value="1"/>
</dbReference>
<evidence type="ECO:0000313" key="9">
    <source>
        <dbReference type="Proteomes" id="UP001249851"/>
    </source>
</evidence>
<dbReference type="AlphaFoldDB" id="A0AAD9R4I1"/>
<feature type="compositionally biased region" description="Low complexity" evidence="5">
    <location>
        <begin position="153"/>
        <end position="166"/>
    </location>
</feature>
<dbReference type="SMART" id="SM00195">
    <property type="entry name" value="DSPc"/>
    <property type="match status" value="1"/>
</dbReference>
<dbReference type="InterPro" id="IPR036873">
    <property type="entry name" value="Rhodanese-like_dom_sf"/>
</dbReference>
<dbReference type="GO" id="GO:0005737">
    <property type="term" value="C:cytoplasm"/>
    <property type="evidence" value="ECO:0007669"/>
    <property type="project" value="TreeGrafter"/>
</dbReference>
<dbReference type="PANTHER" id="PTHR10159:SF529">
    <property type="entry name" value="TYROSINE-PROTEIN PHOSPHATASE DOMAIN-CONTAINING PROTEIN"/>
    <property type="match status" value="1"/>
</dbReference>
<evidence type="ECO:0000259" key="6">
    <source>
        <dbReference type="PROSITE" id="PS50054"/>
    </source>
</evidence>
<organism evidence="8 9">
    <name type="scientific">Acropora cervicornis</name>
    <name type="common">Staghorn coral</name>
    <dbReference type="NCBI Taxonomy" id="6130"/>
    <lineage>
        <taxon>Eukaryota</taxon>
        <taxon>Metazoa</taxon>
        <taxon>Cnidaria</taxon>
        <taxon>Anthozoa</taxon>
        <taxon>Hexacorallia</taxon>
        <taxon>Scleractinia</taxon>
        <taxon>Astrocoeniina</taxon>
        <taxon>Acroporidae</taxon>
        <taxon>Acropora</taxon>
    </lineage>
</organism>
<evidence type="ECO:0000256" key="2">
    <source>
        <dbReference type="ARBA" id="ARBA00013064"/>
    </source>
</evidence>
<dbReference type="Gene3D" id="3.40.250.10">
    <property type="entry name" value="Rhodanese-like domain"/>
    <property type="match status" value="1"/>
</dbReference>
<dbReference type="InterPro" id="IPR016130">
    <property type="entry name" value="Tyr_Pase_AS"/>
</dbReference>
<evidence type="ECO:0000256" key="4">
    <source>
        <dbReference type="ARBA" id="ARBA00022912"/>
    </source>
</evidence>
<protein>
    <recommendedName>
        <fullName evidence="2">protein-tyrosine-phosphatase</fullName>
        <ecNumber evidence="2">3.1.3.48</ecNumber>
    </recommendedName>
</protein>
<feature type="compositionally biased region" description="Basic and acidic residues" evidence="5">
    <location>
        <begin position="47"/>
        <end position="60"/>
    </location>
</feature>
<dbReference type="SUPFAM" id="SSF52821">
    <property type="entry name" value="Rhodanese/Cell cycle control phosphatase"/>
    <property type="match status" value="1"/>
</dbReference>
<feature type="compositionally biased region" description="Basic and acidic residues" evidence="5">
    <location>
        <begin position="27"/>
        <end position="37"/>
    </location>
</feature>
<evidence type="ECO:0000256" key="1">
    <source>
        <dbReference type="ARBA" id="ARBA00008601"/>
    </source>
</evidence>
<proteinExistence type="inferred from homology"/>
<gene>
    <name evidence="8" type="ORF">P5673_001934</name>
</gene>
<keyword evidence="3" id="KW-0378">Hydrolase</keyword>
<dbReference type="Gene3D" id="3.90.190.10">
    <property type="entry name" value="Protein tyrosine phosphatase superfamily"/>
    <property type="match status" value="1"/>
</dbReference>
<dbReference type="EC" id="3.1.3.48" evidence="2"/>
<evidence type="ECO:0000256" key="3">
    <source>
        <dbReference type="ARBA" id="ARBA00022801"/>
    </source>
</evidence>
<name>A0AAD9R4I1_ACRCE</name>
<evidence type="ECO:0000313" key="8">
    <source>
        <dbReference type="EMBL" id="KAK2572922.1"/>
    </source>
</evidence>
<dbReference type="Proteomes" id="UP001249851">
    <property type="component" value="Unassembled WGS sequence"/>
</dbReference>
<evidence type="ECO:0000256" key="5">
    <source>
        <dbReference type="SAM" id="MobiDB-lite"/>
    </source>
</evidence>
<evidence type="ECO:0000259" key="7">
    <source>
        <dbReference type="PROSITE" id="PS50056"/>
    </source>
</evidence>
<comment type="similarity">
    <text evidence="1">Belongs to the protein-tyrosine phosphatase family. Non-receptor class dual specificity subfamily.</text>
</comment>
<dbReference type="SUPFAM" id="SSF52799">
    <property type="entry name" value="(Phosphotyrosine protein) phosphatases II"/>
    <property type="match status" value="1"/>
</dbReference>
<sequence length="483" mass="54291">MGGSLSRSPREKSDKNDKSRKSVRANEASKQRTKDVGGDPTCGRIRMNKEAKDMERRDSKNFWISHMRKNSKDSLPSQTTSNETLSKKATPRGRSPKGKRQNAKQVEVPPEAHANNNSPSASNASSKEQLTNREESRESVNGACVTEKESPKVQDSNSSVVPQSPSLLPGQASGSFDTSNLITVNQLYNYFWDGGLHSSIFDPTYMLVIDARPRADYDLGHIILARSLSSLYSELASPMFVHGFYSADGPEVIANRLSEFTHVVVYGNEVSVPTNTDLPEIKLLGELMNYEFVDPLFLISGYTSFQQALPFMCTQKDLTVRRDHKEIVVYPSVILEDQIYLGRGEQATNEKIVADLKLTHVINIGSEHASPFTDRVLYLNIKLDDSPSSDLKVFFLKAFQFISEAFSKGGRILIHCNLGVSRSSTIMIAYLMKSKQWTLKEAHDFVRDRRTCIRPNRGFLKQLADWEQTLFGKKSTDPDELWF</sequence>
<keyword evidence="4" id="KW-0904">Protein phosphatase</keyword>
<feature type="region of interest" description="Disordered" evidence="5">
    <location>
        <begin position="1"/>
        <end position="166"/>
    </location>
</feature>
<reference evidence="8" key="1">
    <citation type="journal article" date="2023" name="G3 (Bethesda)">
        <title>Whole genome assembly and annotation of the endangered Caribbean coral Acropora cervicornis.</title>
        <authorList>
            <person name="Selwyn J.D."/>
            <person name="Vollmer S.V."/>
        </authorList>
    </citation>
    <scope>NUCLEOTIDE SEQUENCE</scope>
    <source>
        <strain evidence="8">K2</strain>
    </source>
</reference>
<dbReference type="PROSITE" id="PS00383">
    <property type="entry name" value="TYR_PHOSPHATASE_1"/>
    <property type="match status" value="1"/>
</dbReference>
<dbReference type="InterPro" id="IPR029021">
    <property type="entry name" value="Prot-tyrosine_phosphatase-like"/>
</dbReference>
<feature type="compositionally biased region" description="Basic and acidic residues" evidence="5">
    <location>
        <begin position="8"/>
        <end position="20"/>
    </location>
</feature>
<comment type="caution">
    <text evidence="8">The sequence shown here is derived from an EMBL/GenBank/DDBJ whole genome shotgun (WGS) entry which is preliminary data.</text>
</comment>
<keyword evidence="9" id="KW-1185">Reference proteome</keyword>
<reference evidence="8" key="2">
    <citation type="journal article" date="2023" name="Science">
        <title>Genomic signatures of disease resistance in endangered staghorn corals.</title>
        <authorList>
            <person name="Vollmer S.V."/>
            <person name="Selwyn J.D."/>
            <person name="Despard B.A."/>
            <person name="Roesel C.L."/>
        </authorList>
    </citation>
    <scope>NUCLEOTIDE SEQUENCE</scope>
    <source>
        <strain evidence="8">K2</strain>
    </source>
</reference>
<dbReference type="Pfam" id="PF00782">
    <property type="entry name" value="DSPc"/>
    <property type="match status" value="1"/>
</dbReference>
<dbReference type="InterPro" id="IPR020422">
    <property type="entry name" value="TYR_PHOSPHATASE_DUAL_dom"/>
</dbReference>
<feature type="compositionally biased region" description="Polar residues" evidence="5">
    <location>
        <begin position="73"/>
        <end position="84"/>
    </location>
</feature>
<dbReference type="GO" id="GO:0004725">
    <property type="term" value="F:protein tyrosine phosphatase activity"/>
    <property type="evidence" value="ECO:0007669"/>
    <property type="project" value="UniProtKB-EC"/>
</dbReference>
<dbReference type="CDD" id="cd14498">
    <property type="entry name" value="DSP"/>
    <property type="match status" value="1"/>
</dbReference>
<accession>A0AAD9R4I1</accession>
<dbReference type="InterPro" id="IPR000340">
    <property type="entry name" value="Dual-sp_phosphatase_cat-dom"/>
</dbReference>
<feature type="domain" description="Tyrosine-protein phosphatase" evidence="6">
    <location>
        <begin position="330"/>
        <end position="472"/>
    </location>
</feature>
<dbReference type="PANTHER" id="PTHR10159">
    <property type="entry name" value="DUAL SPECIFICITY PROTEIN PHOSPHATASE"/>
    <property type="match status" value="1"/>
</dbReference>
<feature type="domain" description="Tyrosine specific protein phosphatases" evidence="7">
    <location>
        <begin position="393"/>
        <end position="450"/>
    </location>
</feature>
<dbReference type="EMBL" id="JARQWQ010000003">
    <property type="protein sequence ID" value="KAK2572922.1"/>
    <property type="molecule type" value="Genomic_DNA"/>
</dbReference>
<dbReference type="InterPro" id="IPR000387">
    <property type="entry name" value="Tyr_Pase_dom"/>
</dbReference>
<dbReference type="PROSITE" id="PS50054">
    <property type="entry name" value="TYR_PHOSPHATASE_DUAL"/>
    <property type="match status" value="1"/>
</dbReference>